<dbReference type="SUPFAM" id="SSF143631">
    <property type="entry name" value="ApbE-like"/>
    <property type="match status" value="1"/>
</dbReference>
<evidence type="ECO:0000256" key="9">
    <source>
        <dbReference type="ARBA" id="ARBA00031306"/>
    </source>
</evidence>
<dbReference type="PANTHER" id="PTHR30040:SF2">
    <property type="entry name" value="FAD:PROTEIN FMN TRANSFERASE"/>
    <property type="match status" value="1"/>
</dbReference>
<dbReference type="Pfam" id="PF02424">
    <property type="entry name" value="ApbE"/>
    <property type="match status" value="1"/>
</dbReference>
<name>A0A518RHH7_9SPHN</name>
<evidence type="ECO:0000256" key="7">
    <source>
        <dbReference type="ARBA" id="ARBA00022827"/>
    </source>
</evidence>
<keyword evidence="12" id="KW-1185">Reference proteome</keyword>
<evidence type="ECO:0000256" key="4">
    <source>
        <dbReference type="ARBA" id="ARBA00022630"/>
    </source>
</evidence>
<keyword evidence="8" id="KW-0460">Magnesium</keyword>
<evidence type="ECO:0000256" key="10">
    <source>
        <dbReference type="ARBA" id="ARBA00048540"/>
    </source>
</evidence>
<evidence type="ECO:0000256" key="3">
    <source>
        <dbReference type="ARBA" id="ARBA00016337"/>
    </source>
</evidence>
<keyword evidence="4" id="KW-0285">Flavoprotein</keyword>
<dbReference type="Gene3D" id="3.10.520.10">
    <property type="entry name" value="ApbE-like domains"/>
    <property type="match status" value="2"/>
</dbReference>
<keyword evidence="5 11" id="KW-0808">Transferase</keyword>
<sequence length="295" mass="30463">MRPLPPATFAERFVAMGTRIECHLFGAPAAAKIAADLRTAVETVDDALTVHRISPTSLLNQLLRAGKEATVDDQILWQALLLCDALHRTTHGLFDPTMGMGDARWADLEIDAVNRRVRSPSPTGLDFGGVGKGIALDACMPVLCNAGVSSALLSLGESSILAHGEHPLGGAWPLAVPHPAKADTALVTLGLVQRCVSISSTLGAANGDTFSPADGAAVRTPATTVAVDASGATAEAFSTAMLAGDAAQRDRLLSSGGCESLRRFDFPRIPRVPTGAAAGGTIHARLARPLSPPVS</sequence>
<organism evidence="11 12">
    <name type="scientific">Sphingomonas suaedae</name>
    <dbReference type="NCBI Taxonomy" id="2599297"/>
    <lineage>
        <taxon>Bacteria</taxon>
        <taxon>Pseudomonadati</taxon>
        <taxon>Pseudomonadota</taxon>
        <taxon>Alphaproteobacteria</taxon>
        <taxon>Sphingomonadales</taxon>
        <taxon>Sphingomonadaceae</taxon>
        <taxon>Sphingomonas</taxon>
    </lineage>
</organism>
<gene>
    <name evidence="11" type="ORF">FPZ54_13330</name>
</gene>
<evidence type="ECO:0000256" key="8">
    <source>
        <dbReference type="ARBA" id="ARBA00022842"/>
    </source>
</evidence>
<evidence type="ECO:0000313" key="12">
    <source>
        <dbReference type="Proteomes" id="UP000318055"/>
    </source>
</evidence>
<evidence type="ECO:0000256" key="1">
    <source>
        <dbReference type="ARBA" id="ARBA00001946"/>
    </source>
</evidence>
<comment type="catalytic activity">
    <reaction evidence="10">
        <text>L-threonyl-[protein] + FAD = FMN-L-threonyl-[protein] + AMP + H(+)</text>
        <dbReference type="Rhea" id="RHEA:36847"/>
        <dbReference type="Rhea" id="RHEA-COMP:11060"/>
        <dbReference type="Rhea" id="RHEA-COMP:11061"/>
        <dbReference type="ChEBI" id="CHEBI:15378"/>
        <dbReference type="ChEBI" id="CHEBI:30013"/>
        <dbReference type="ChEBI" id="CHEBI:57692"/>
        <dbReference type="ChEBI" id="CHEBI:74257"/>
        <dbReference type="ChEBI" id="CHEBI:456215"/>
        <dbReference type="EC" id="2.7.1.180"/>
    </reaction>
</comment>
<dbReference type="GO" id="GO:0016740">
    <property type="term" value="F:transferase activity"/>
    <property type="evidence" value="ECO:0007669"/>
    <property type="project" value="UniProtKB-KW"/>
</dbReference>
<comment type="cofactor">
    <cofactor evidence="1">
        <name>Mg(2+)</name>
        <dbReference type="ChEBI" id="CHEBI:18420"/>
    </cofactor>
</comment>
<proteinExistence type="predicted"/>
<evidence type="ECO:0000256" key="5">
    <source>
        <dbReference type="ARBA" id="ARBA00022679"/>
    </source>
</evidence>
<dbReference type="PANTHER" id="PTHR30040">
    <property type="entry name" value="THIAMINE BIOSYNTHESIS LIPOPROTEIN APBE"/>
    <property type="match status" value="1"/>
</dbReference>
<reference evidence="11 12" key="1">
    <citation type="submission" date="2019-07" db="EMBL/GenBank/DDBJ databases">
        <title>Sphingomonas alkalisoli sp. nov., isolated from rhizosphere soil of Suaedae salsa.</title>
        <authorList>
            <person name="Zhang H."/>
            <person name="Xu L."/>
            <person name="Zhang J.-X."/>
            <person name="Sun J.-Q."/>
        </authorList>
    </citation>
    <scope>NUCLEOTIDE SEQUENCE [LARGE SCALE GENOMIC DNA]</scope>
    <source>
        <strain evidence="11 12">XS-10</strain>
    </source>
</reference>
<keyword evidence="7" id="KW-0274">FAD</keyword>
<dbReference type="InterPro" id="IPR003374">
    <property type="entry name" value="ApbE-like_sf"/>
</dbReference>
<dbReference type="KEGG" id="ssua:FPZ54_13330"/>
<dbReference type="GO" id="GO:0046872">
    <property type="term" value="F:metal ion binding"/>
    <property type="evidence" value="ECO:0007669"/>
    <property type="project" value="UniProtKB-KW"/>
</dbReference>
<dbReference type="Proteomes" id="UP000318055">
    <property type="component" value="Chromosome"/>
</dbReference>
<evidence type="ECO:0000256" key="2">
    <source>
        <dbReference type="ARBA" id="ARBA00011955"/>
    </source>
</evidence>
<dbReference type="EC" id="2.7.1.180" evidence="2"/>
<dbReference type="OrthoDB" id="9778595at2"/>
<dbReference type="InterPro" id="IPR024932">
    <property type="entry name" value="ApbE"/>
</dbReference>
<keyword evidence="6" id="KW-0479">Metal-binding</keyword>
<dbReference type="AlphaFoldDB" id="A0A518RHH7"/>
<accession>A0A518RHH7</accession>
<protein>
    <recommendedName>
        <fullName evidence="3">FAD:protein FMN transferase</fullName>
        <ecNumber evidence="2">2.7.1.180</ecNumber>
    </recommendedName>
    <alternativeName>
        <fullName evidence="9">Flavin transferase</fullName>
    </alternativeName>
</protein>
<evidence type="ECO:0000313" key="11">
    <source>
        <dbReference type="EMBL" id="QDX26892.1"/>
    </source>
</evidence>
<dbReference type="EMBL" id="CP042239">
    <property type="protein sequence ID" value="QDX26892.1"/>
    <property type="molecule type" value="Genomic_DNA"/>
</dbReference>
<evidence type="ECO:0000256" key="6">
    <source>
        <dbReference type="ARBA" id="ARBA00022723"/>
    </source>
</evidence>